<proteinExistence type="inferred from homology"/>
<keyword evidence="6 10" id="KW-0547">Nucleotide-binding</keyword>
<evidence type="ECO:0000256" key="2">
    <source>
        <dbReference type="ARBA" id="ARBA00022475"/>
    </source>
</evidence>
<evidence type="ECO:0000256" key="7">
    <source>
        <dbReference type="ARBA" id="ARBA00022840"/>
    </source>
</evidence>
<dbReference type="Pfam" id="PF02457">
    <property type="entry name" value="DAC"/>
    <property type="match status" value="1"/>
</dbReference>
<keyword evidence="9 10" id="KW-0472">Membrane</keyword>
<dbReference type="Gene3D" id="3.40.1700.10">
    <property type="entry name" value="DNA integrity scanning protein, DisA, N-terminal domain"/>
    <property type="match status" value="1"/>
</dbReference>
<keyword evidence="5 10" id="KW-0548">Nucleotidyltransferase</keyword>
<dbReference type="SUPFAM" id="SSF143597">
    <property type="entry name" value="YojJ-like"/>
    <property type="match status" value="1"/>
</dbReference>
<sequence length="274" mass="29881">MSIRIKDVLDILIVAFIIYKIFDLVHSSSAARVAKAIVLLLLATWLTGLIGMEMLNFGLNKILELGVIALVIMFQPELRRALERFGGKSVKELLGGKSPRGEMAEAILATVSACEIMSKERVGVLLIFERESSLEDYFKTGTLLDARTSEQLLRNLFFPKASLHDGAVIIRGGRVAAAGCVMPLSENPHLSSDLGTRHRAGVGTSEVSDAVVVIVSEETGTISVAIGGMLKRHLAPQTLERLLTAELIPDEEEQKTLMSRLKQTFVKKGRSDAK</sequence>
<dbReference type="GO" id="GO:0005886">
    <property type="term" value="C:plasma membrane"/>
    <property type="evidence" value="ECO:0007669"/>
    <property type="project" value="UniProtKB-SubCell"/>
</dbReference>
<accession>A0A9D0Z6Q6</accession>
<protein>
    <recommendedName>
        <fullName evidence="10">Diadenylate cyclase</fullName>
        <shortName evidence="10">DAC</shortName>
        <ecNumber evidence="10">2.7.7.85</ecNumber>
    </recommendedName>
    <alternativeName>
        <fullName evidence="10">Cyclic-di-AMP synthase</fullName>
        <shortName evidence="10">c-di-AMP synthase</shortName>
    </alternativeName>
</protein>
<comment type="function">
    <text evidence="10">Catalyzes the condensation of 2 ATP molecules into cyclic di-AMP (c-di-AMP), a second messenger used to regulate differing processes in different bacteria.</text>
</comment>
<reference evidence="12" key="2">
    <citation type="journal article" date="2021" name="PeerJ">
        <title>Extensive microbial diversity within the chicken gut microbiome revealed by metagenomics and culture.</title>
        <authorList>
            <person name="Gilroy R."/>
            <person name="Ravi A."/>
            <person name="Getino M."/>
            <person name="Pursley I."/>
            <person name="Horton D.L."/>
            <person name="Alikhan N.F."/>
            <person name="Baker D."/>
            <person name="Gharbi K."/>
            <person name="Hall N."/>
            <person name="Watson M."/>
            <person name="Adriaenssens E.M."/>
            <person name="Foster-Nyarko E."/>
            <person name="Jarju S."/>
            <person name="Secka A."/>
            <person name="Antonio M."/>
            <person name="Oren A."/>
            <person name="Chaudhuri R.R."/>
            <person name="La Ragione R."/>
            <person name="Hildebrand F."/>
            <person name="Pallen M.J."/>
        </authorList>
    </citation>
    <scope>NUCLEOTIDE SEQUENCE</scope>
    <source>
        <strain evidence="12">ChiSjej2B20-13462</strain>
    </source>
</reference>
<dbReference type="EC" id="2.7.7.85" evidence="10"/>
<dbReference type="AlphaFoldDB" id="A0A9D0Z6Q6"/>
<evidence type="ECO:0000313" key="12">
    <source>
        <dbReference type="EMBL" id="HIQ70226.1"/>
    </source>
</evidence>
<feature type="domain" description="DAC" evidence="11">
    <location>
        <begin position="75"/>
        <end position="236"/>
    </location>
</feature>
<evidence type="ECO:0000256" key="8">
    <source>
        <dbReference type="ARBA" id="ARBA00022989"/>
    </source>
</evidence>
<evidence type="ECO:0000256" key="6">
    <source>
        <dbReference type="ARBA" id="ARBA00022741"/>
    </source>
</evidence>
<evidence type="ECO:0000313" key="13">
    <source>
        <dbReference type="Proteomes" id="UP000886874"/>
    </source>
</evidence>
<keyword evidence="8 10" id="KW-1133">Transmembrane helix</keyword>
<comment type="caution">
    <text evidence="12">The sequence shown here is derived from an EMBL/GenBank/DDBJ whole genome shotgun (WGS) entry which is preliminary data.</text>
</comment>
<evidence type="ECO:0000256" key="4">
    <source>
        <dbReference type="ARBA" id="ARBA00022692"/>
    </source>
</evidence>
<evidence type="ECO:0000256" key="10">
    <source>
        <dbReference type="HAMAP-Rule" id="MF_01499"/>
    </source>
</evidence>
<keyword evidence="7 10" id="KW-0067">ATP-binding</keyword>
<dbReference type="Proteomes" id="UP000886874">
    <property type="component" value="Unassembled WGS sequence"/>
</dbReference>
<dbReference type="PANTHER" id="PTHR34185">
    <property type="entry name" value="DIADENYLATE CYCLASE"/>
    <property type="match status" value="1"/>
</dbReference>
<comment type="similarity">
    <text evidence="10">Belongs to the adenylate cyclase family. DacA/CdaA subfamily.</text>
</comment>
<keyword evidence="3 10" id="KW-0808">Transferase</keyword>
<reference evidence="12" key="1">
    <citation type="submission" date="2020-10" db="EMBL/GenBank/DDBJ databases">
        <authorList>
            <person name="Gilroy R."/>
        </authorList>
    </citation>
    <scope>NUCLEOTIDE SEQUENCE</scope>
    <source>
        <strain evidence="12">ChiSjej2B20-13462</strain>
    </source>
</reference>
<evidence type="ECO:0000256" key="3">
    <source>
        <dbReference type="ARBA" id="ARBA00022679"/>
    </source>
</evidence>
<dbReference type="NCBIfam" id="TIGR00159">
    <property type="entry name" value="diadenylate cyclase CdaA"/>
    <property type="match status" value="1"/>
</dbReference>
<evidence type="ECO:0000256" key="9">
    <source>
        <dbReference type="ARBA" id="ARBA00023136"/>
    </source>
</evidence>
<dbReference type="GO" id="GO:0106408">
    <property type="term" value="F:diadenylate cyclase activity"/>
    <property type="evidence" value="ECO:0007669"/>
    <property type="project" value="UniProtKB-EC"/>
</dbReference>
<dbReference type="InterPro" id="IPR003390">
    <property type="entry name" value="DNA_integrity_scan_DisA_N"/>
</dbReference>
<evidence type="ECO:0000256" key="5">
    <source>
        <dbReference type="ARBA" id="ARBA00022695"/>
    </source>
</evidence>
<evidence type="ECO:0000259" key="11">
    <source>
        <dbReference type="PROSITE" id="PS51794"/>
    </source>
</evidence>
<dbReference type="PANTHER" id="PTHR34185:SF1">
    <property type="entry name" value="DIADENYLATE CYCLASE"/>
    <property type="match status" value="1"/>
</dbReference>
<keyword evidence="2 10" id="KW-1003">Cell membrane</keyword>
<comment type="subcellular location">
    <subcellularLocation>
        <location evidence="10">Cell membrane</location>
        <topology evidence="10">Single-pass membrane protein</topology>
    </subcellularLocation>
</comment>
<name>A0A9D0Z6Q6_9FIRM</name>
<organism evidence="12 13">
    <name type="scientific">Candidatus Avoscillospira stercorigallinarum</name>
    <dbReference type="NCBI Taxonomy" id="2840708"/>
    <lineage>
        <taxon>Bacteria</taxon>
        <taxon>Bacillati</taxon>
        <taxon>Bacillota</taxon>
        <taxon>Clostridia</taxon>
        <taxon>Eubacteriales</taxon>
        <taxon>Oscillospiraceae</taxon>
        <taxon>Oscillospiraceae incertae sedis</taxon>
        <taxon>Candidatus Avoscillospira</taxon>
    </lineage>
</organism>
<evidence type="ECO:0000256" key="1">
    <source>
        <dbReference type="ARBA" id="ARBA00000877"/>
    </source>
</evidence>
<comment type="catalytic activity">
    <reaction evidence="1 10">
        <text>2 ATP = 3',3'-c-di-AMP + 2 diphosphate</text>
        <dbReference type="Rhea" id="RHEA:35655"/>
        <dbReference type="ChEBI" id="CHEBI:30616"/>
        <dbReference type="ChEBI" id="CHEBI:33019"/>
        <dbReference type="ChEBI" id="CHEBI:71500"/>
        <dbReference type="EC" id="2.7.7.85"/>
    </reaction>
</comment>
<dbReference type="PROSITE" id="PS51794">
    <property type="entry name" value="DAC"/>
    <property type="match status" value="1"/>
</dbReference>
<dbReference type="InterPro" id="IPR045585">
    <property type="entry name" value="CdaA_N"/>
</dbReference>
<dbReference type="EMBL" id="DVFN01000110">
    <property type="protein sequence ID" value="HIQ70226.1"/>
    <property type="molecule type" value="Genomic_DNA"/>
</dbReference>
<comment type="subunit">
    <text evidence="10">Probably a homodimer.</text>
</comment>
<dbReference type="InterPro" id="IPR036888">
    <property type="entry name" value="DNA_integrity_DisA_N_sf"/>
</dbReference>
<gene>
    <name evidence="10" type="primary">dacA</name>
    <name evidence="12" type="ORF">IAA67_07855</name>
</gene>
<feature type="transmembrane region" description="Helical" evidence="10">
    <location>
        <begin position="33"/>
        <end position="52"/>
    </location>
</feature>
<dbReference type="HAMAP" id="MF_01499">
    <property type="entry name" value="DacA"/>
    <property type="match status" value="1"/>
</dbReference>
<keyword evidence="4 10" id="KW-0812">Transmembrane</keyword>
<dbReference type="GO" id="GO:0006171">
    <property type="term" value="P:cAMP biosynthetic process"/>
    <property type="evidence" value="ECO:0007669"/>
    <property type="project" value="InterPro"/>
</dbReference>
<dbReference type="GO" id="GO:0004016">
    <property type="term" value="F:adenylate cyclase activity"/>
    <property type="evidence" value="ECO:0007669"/>
    <property type="project" value="UniProtKB-UniRule"/>
</dbReference>
<dbReference type="InterPro" id="IPR050338">
    <property type="entry name" value="DisA"/>
</dbReference>
<dbReference type="InterPro" id="IPR014046">
    <property type="entry name" value="C-di-AMP_synthase"/>
</dbReference>
<dbReference type="PIRSF" id="PIRSF004793">
    <property type="entry name" value="UCP004793"/>
    <property type="match status" value="1"/>
</dbReference>
<dbReference type="GO" id="GO:0005524">
    <property type="term" value="F:ATP binding"/>
    <property type="evidence" value="ECO:0007669"/>
    <property type="project" value="UniProtKB-UniRule"/>
</dbReference>
<dbReference type="Pfam" id="PF19293">
    <property type="entry name" value="CdaA_N"/>
    <property type="match status" value="1"/>
</dbReference>
<dbReference type="FunFam" id="3.40.1700.10:FF:000002">
    <property type="entry name" value="Diadenylate cyclase"/>
    <property type="match status" value="1"/>
</dbReference>
<dbReference type="InterPro" id="IPR034701">
    <property type="entry name" value="CdaA"/>
</dbReference>